<name>A0ABS8CSB7_9RHOB</name>
<dbReference type="Gene3D" id="2.40.50.90">
    <property type="match status" value="1"/>
</dbReference>
<dbReference type="PANTHER" id="PTHR12302">
    <property type="entry name" value="EBNA2 BINDING PROTEIN P100"/>
    <property type="match status" value="1"/>
</dbReference>
<dbReference type="Pfam" id="PF00565">
    <property type="entry name" value="SNase"/>
    <property type="match status" value="1"/>
</dbReference>
<evidence type="ECO:0000259" key="2">
    <source>
        <dbReference type="PROSITE" id="PS50830"/>
    </source>
</evidence>
<dbReference type="PROSITE" id="PS50830">
    <property type="entry name" value="TNASE_3"/>
    <property type="match status" value="1"/>
</dbReference>
<dbReference type="InterPro" id="IPR016071">
    <property type="entry name" value="Staphylococal_nuclease_OB-fold"/>
</dbReference>
<keyword evidence="4" id="KW-1185">Reference proteome</keyword>
<proteinExistence type="predicted"/>
<feature type="signal peptide" evidence="1">
    <location>
        <begin position="1"/>
        <end position="21"/>
    </location>
</feature>
<dbReference type="SUPFAM" id="SSF50199">
    <property type="entry name" value="Staphylococcal nuclease"/>
    <property type="match status" value="1"/>
</dbReference>
<sequence>MIKIITTALAFSLLSALPSAARDSITGTASVIDGDTIEIHGKRIRLHGIDSPESRQRCYRNGKAWRCGTDAANALSDLIGRKSVSCNVVDVDRYKRLVAVCSVQKTNINDWMVRNGWAMAYRRYSKAYNQAEKEAAKAGRGIWSSDFEAPWDWRRAN</sequence>
<organism evidence="3 4">
    <name type="scientific">Pseudogemmobacter faecipullorum</name>
    <dbReference type="NCBI Taxonomy" id="2755041"/>
    <lineage>
        <taxon>Bacteria</taxon>
        <taxon>Pseudomonadati</taxon>
        <taxon>Pseudomonadota</taxon>
        <taxon>Alphaproteobacteria</taxon>
        <taxon>Rhodobacterales</taxon>
        <taxon>Paracoccaceae</taxon>
        <taxon>Pseudogemmobacter</taxon>
    </lineage>
</organism>
<feature type="chain" id="PRO_5046859523" evidence="1">
    <location>
        <begin position="22"/>
        <end position="157"/>
    </location>
</feature>
<evidence type="ECO:0000313" key="3">
    <source>
        <dbReference type="EMBL" id="MCB5412296.1"/>
    </source>
</evidence>
<keyword evidence="1" id="KW-0732">Signal</keyword>
<dbReference type="RefSeq" id="WP_226937719.1">
    <property type="nucleotide sequence ID" value="NZ_JACDXX010000039.1"/>
</dbReference>
<gene>
    <name evidence="3" type="ORF">H0485_20205</name>
</gene>
<dbReference type="InterPro" id="IPR035437">
    <property type="entry name" value="SNase_OB-fold_sf"/>
</dbReference>
<dbReference type="Proteomes" id="UP001198571">
    <property type="component" value="Unassembled WGS sequence"/>
</dbReference>
<reference evidence="3 4" key="1">
    <citation type="submission" date="2020-07" db="EMBL/GenBank/DDBJ databases">
        <title>Pseudogemmobacter sp. nov., isolated from poultry manure in Taiwan.</title>
        <authorList>
            <person name="Lin S.-Y."/>
            <person name="Tang Y.-S."/>
            <person name="Young C.-C."/>
        </authorList>
    </citation>
    <scope>NUCLEOTIDE SEQUENCE [LARGE SCALE GENOMIC DNA]</scope>
    <source>
        <strain evidence="3 4">CC-YST710</strain>
    </source>
</reference>
<comment type="caution">
    <text evidence="3">The sequence shown here is derived from an EMBL/GenBank/DDBJ whole genome shotgun (WGS) entry which is preliminary data.</text>
</comment>
<evidence type="ECO:0000256" key="1">
    <source>
        <dbReference type="SAM" id="SignalP"/>
    </source>
</evidence>
<dbReference type="EMBL" id="JACDXX010000039">
    <property type="protein sequence ID" value="MCB5412296.1"/>
    <property type="molecule type" value="Genomic_DNA"/>
</dbReference>
<protein>
    <submittedName>
        <fullName evidence="3">Thermonuclease family protein</fullName>
    </submittedName>
</protein>
<dbReference type="PANTHER" id="PTHR12302:SF26">
    <property type="entry name" value="BLR1266 PROTEIN"/>
    <property type="match status" value="1"/>
</dbReference>
<dbReference type="SMART" id="SM00318">
    <property type="entry name" value="SNc"/>
    <property type="match status" value="1"/>
</dbReference>
<evidence type="ECO:0000313" key="4">
    <source>
        <dbReference type="Proteomes" id="UP001198571"/>
    </source>
</evidence>
<accession>A0ABS8CSB7</accession>
<feature type="domain" description="TNase-like" evidence="2">
    <location>
        <begin position="22"/>
        <end position="145"/>
    </location>
</feature>